<name>A0A2G5BBB0_COERN</name>
<dbReference type="SMART" id="SM00165">
    <property type="entry name" value="UBA"/>
    <property type="match status" value="1"/>
</dbReference>
<accession>A0A2G5BBB0</accession>
<evidence type="ECO:0000259" key="2">
    <source>
        <dbReference type="PROSITE" id="PS50030"/>
    </source>
</evidence>
<dbReference type="EMBL" id="KZ303500">
    <property type="protein sequence ID" value="PIA16293.1"/>
    <property type="molecule type" value="Genomic_DNA"/>
</dbReference>
<evidence type="ECO:0000313" key="4">
    <source>
        <dbReference type="Proteomes" id="UP000242474"/>
    </source>
</evidence>
<evidence type="ECO:0000256" key="1">
    <source>
        <dbReference type="SAM" id="MobiDB-lite"/>
    </source>
</evidence>
<feature type="compositionally biased region" description="Polar residues" evidence="1">
    <location>
        <begin position="389"/>
        <end position="419"/>
    </location>
</feature>
<proteinExistence type="predicted"/>
<sequence length="493" mass="53045">MSELVQGVKLKFELPFQLPAPVSFPFESIGDFQPITRIPKYDYSLEKKIMKDIAKQRQEDQFNMLRQAQQQLSMVDLIASRKNRHKGKEPERKSATAGEASGSNNFLAKPSSESGVSRMQGAGLANADDSTSAPESEDLCFQKQAKKAQAANAEIVTSASTSSAAAPTDKLTNIANHPQAEKPHSAGTNASAMQSKASQHPAQSAADNLQHPTISDSINATAALKTDGFVSSQQPHHADHTQYSVRPHQQPQHYSNQTQASQQGGYQLANRPIGFGIRPNAKQFSSANVISSTAAGSGPGTGPVFPNIASSVPFSRPQMHVTPHQAKQQQPVLPPTSMPARTNLSGALNPRFSTTFGMDPSPANLHPPPREETPARPTLPPKPDEWKPQASSTANLQIPAVSSSSRPPTLPNRSQNSQDPAAPAIPPKPFAFSEFDYAADEPNGTGHLDSADHVEQLNTLLSMGFSRPQAIHALEMYDYDVNKASNYLIDKSS</sequence>
<dbReference type="CDD" id="cd14270">
    <property type="entry name" value="UBA"/>
    <property type="match status" value="1"/>
</dbReference>
<feature type="region of interest" description="Disordered" evidence="1">
    <location>
        <begin position="178"/>
        <end position="208"/>
    </location>
</feature>
<dbReference type="Proteomes" id="UP000242474">
    <property type="component" value="Unassembled WGS sequence"/>
</dbReference>
<feature type="compositionally biased region" description="Polar residues" evidence="1">
    <location>
        <begin position="186"/>
        <end position="208"/>
    </location>
</feature>
<dbReference type="AlphaFoldDB" id="A0A2G5BBB0"/>
<dbReference type="InterPro" id="IPR009060">
    <property type="entry name" value="UBA-like_sf"/>
</dbReference>
<protein>
    <recommendedName>
        <fullName evidence="2">UBA domain-containing protein</fullName>
    </recommendedName>
</protein>
<feature type="compositionally biased region" description="Polar residues" evidence="1">
    <location>
        <begin position="101"/>
        <end position="117"/>
    </location>
</feature>
<dbReference type="Pfam" id="PF00627">
    <property type="entry name" value="UBA"/>
    <property type="match status" value="1"/>
</dbReference>
<feature type="domain" description="UBA" evidence="2">
    <location>
        <begin position="447"/>
        <end position="491"/>
    </location>
</feature>
<feature type="region of interest" description="Disordered" evidence="1">
    <location>
        <begin position="318"/>
        <end position="429"/>
    </location>
</feature>
<organism evidence="3 4">
    <name type="scientific">Coemansia reversa (strain ATCC 12441 / NRRL 1564)</name>
    <dbReference type="NCBI Taxonomy" id="763665"/>
    <lineage>
        <taxon>Eukaryota</taxon>
        <taxon>Fungi</taxon>
        <taxon>Fungi incertae sedis</taxon>
        <taxon>Zoopagomycota</taxon>
        <taxon>Kickxellomycotina</taxon>
        <taxon>Kickxellomycetes</taxon>
        <taxon>Kickxellales</taxon>
        <taxon>Kickxellaceae</taxon>
        <taxon>Coemansia</taxon>
    </lineage>
</organism>
<dbReference type="OrthoDB" id="524326at2759"/>
<feature type="compositionally biased region" description="Polar residues" evidence="1">
    <location>
        <begin position="339"/>
        <end position="356"/>
    </location>
</feature>
<feature type="region of interest" description="Disordered" evidence="1">
    <location>
        <begin position="229"/>
        <end position="264"/>
    </location>
</feature>
<dbReference type="InterPro" id="IPR015940">
    <property type="entry name" value="UBA"/>
</dbReference>
<reference evidence="3 4" key="1">
    <citation type="journal article" date="2015" name="Genome Biol. Evol.">
        <title>Phylogenomic analyses indicate that early fungi evolved digesting cell walls of algal ancestors of land plants.</title>
        <authorList>
            <person name="Chang Y."/>
            <person name="Wang S."/>
            <person name="Sekimoto S."/>
            <person name="Aerts A.L."/>
            <person name="Choi C."/>
            <person name="Clum A."/>
            <person name="LaButti K.M."/>
            <person name="Lindquist E.A."/>
            <person name="Yee Ngan C."/>
            <person name="Ohm R.A."/>
            <person name="Salamov A.A."/>
            <person name="Grigoriev I.V."/>
            <person name="Spatafora J.W."/>
            <person name="Berbee M.L."/>
        </authorList>
    </citation>
    <scope>NUCLEOTIDE SEQUENCE [LARGE SCALE GENOMIC DNA]</scope>
    <source>
        <strain evidence="3 4">NRRL 1564</strain>
    </source>
</reference>
<dbReference type="SUPFAM" id="SSF46934">
    <property type="entry name" value="UBA-like"/>
    <property type="match status" value="1"/>
</dbReference>
<keyword evidence="4" id="KW-1185">Reference proteome</keyword>
<gene>
    <name evidence="3" type="ORF">COEREDRAFT_87014</name>
</gene>
<dbReference type="Gene3D" id="1.10.8.10">
    <property type="entry name" value="DNA helicase RuvA subunit, C-terminal domain"/>
    <property type="match status" value="1"/>
</dbReference>
<feature type="region of interest" description="Disordered" evidence="1">
    <location>
        <begin position="81"/>
        <end position="139"/>
    </location>
</feature>
<evidence type="ECO:0000313" key="3">
    <source>
        <dbReference type="EMBL" id="PIA16293.1"/>
    </source>
</evidence>
<dbReference type="PROSITE" id="PS50030">
    <property type="entry name" value="UBA"/>
    <property type="match status" value="1"/>
</dbReference>